<dbReference type="InterPro" id="IPR017850">
    <property type="entry name" value="Alkaline_phosphatase_core_sf"/>
</dbReference>
<evidence type="ECO:0000256" key="2">
    <source>
        <dbReference type="SAM" id="Phobius"/>
    </source>
</evidence>
<dbReference type="SUPFAM" id="SSF53649">
    <property type="entry name" value="Alkaline phosphatase-like"/>
    <property type="match status" value="1"/>
</dbReference>
<dbReference type="PROSITE" id="PS51257">
    <property type="entry name" value="PROKAR_LIPOPROTEIN"/>
    <property type="match status" value="1"/>
</dbReference>
<feature type="transmembrane region" description="Helical" evidence="2">
    <location>
        <begin position="43"/>
        <end position="64"/>
    </location>
</feature>
<evidence type="ECO:0000313" key="5">
    <source>
        <dbReference type="Proteomes" id="UP001642409"/>
    </source>
</evidence>
<dbReference type="PANTHER" id="PTHR42693">
    <property type="entry name" value="ARYLSULFATASE FAMILY MEMBER"/>
    <property type="match status" value="1"/>
</dbReference>
<dbReference type="Pfam" id="PF00884">
    <property type="entry name" value="Sulfatase"/>
    <property type="match status" value="1"/>
</dbReference>
<feature type="transmembrane region" description="Helical" evidence="2">
    <location>
        <begin position="831"/>
        <end position="857"/>
    </location>
</feature>
<dbReference type="PANTHER" id="PTHR42693:SF33">
    <property type="entry name" value="ARYLSULFATASE"/>
    <property type="match status" value="1"/>
</dbReference>
<keyword evidence="2" id="KW-1133">Transmembrane helix</keyword>
<accession>A0ABP1J4M5</accession>
<keyword evidence="5" id="KW-1185">Reference proteome</keyword>
<dbReference type="EMBL" id="CAXDID020000114">
    <property type="protein sequence ID" value="CAL6030184.1"/>
    <property type="molecule type" value="Genomic_DNA"/>
</dbReference>
<name>A0ABP1J4M5_9EUKA</name>
<feature type="domain" description="Sulfatase N-terminal" evidence="3">
    <location>
        <begin position="345"/>
        <end position="696"/>
    </location>
</feature>
<keyword evidence="2" id="KW-0812">Transmembrane</keyword>
<comment type="similarity">
    <text evidence="1">Belongs to the sulfatase family.</text>
</comment>
<feature type="transmembrane region" description="Helical" evidence="2">
    <location>
        <begin position="152"/>
        <end position="173"/>
    </location>
</feature>
<proteinExistence type="inferred from homology"/>
<dbReference type="InterPro" id="IPR000917">
    <property type="entry name" value="Sulfatase_N"/>
</dbReference>
<comment type="caution">
    <text evidence="4">The sequence shown here is derived from an EMBL/GenBank/DDBJ whole genome shotgun (WGS) entry which is preliminary data.</text>
</comment>
<feature type="transmembrane region" description="Helical" evidence="2">
    <location>
        <begin position="7"/>
        <end position="28"/>
    </location>
</feature>
<protein>
    <submittedName>
        <fullName evidence="4">Sulfatase</fullName>
    </submittedName>
</protein>
<keyword evidence="2" id="KW-0472">Membrane</keyword>
<dbReference type="InterPro" id="IPR050738">
    <property type="entry name" value="Sulfatase"/>
</dbReference>
<organism evidence="4 5">
    <name type="scientific">Hexamita inflata</name>
    <dbReference type="NCBI Taxonomy" id="28002"/>
    <lineage>
        <taxon>Eukaryota</taxon>
        <taxon>Metamonada</taxon>
        <taxon>Diplomonadida</taxon>
        <taxon>Hexamitidae</taxon>
        <taxon>Hexamitinae</taxon>
        <taxon>Hexamita</taxon>
    </lineage>
</organism>
<evidence type="ECO:0000313" key="4">
    <source>
        <dbReference type="EMBL" id="CAL6030184.1"/>
    </source>
</evidence>
<gene>
    <name evidence="4" type="ORF">HINF_LOCUS33061</name>
</gene>
<feature type="transmembrane region" description="Helical" evidence="2">
    <location>
        <begin position="231"/>
        <end position="252"/>
    </location>
</feature>
<dbReference type="Gene3D" id="3.40.720.10">
    <property type="entry name" value="Alkaline Phosphatase, subunit A"/>
    <property type="match status" value="1"/>
</dbReference>
<reference evidence="4 5" key="1">
    <citation type="submission" date="2024-07" db="EMBL/GenBank/DDBJ databases">
        <authorList>
            <person name="Akdeniz Z."/>
        </authorList>
    </citation>
    <scope>NUCLEOTIDE SEQUENCE [LARGE SCALE GENOMIC DNA]</scope>
</reference>
<evidence type="ECO:0000259" key="3">
    <source>
        <dbReference type="Pfam" id="PF00884"/>
    </source>
</evidence>
<feature type="transmembrane region" description="Helical" evidence="2">
    <location>
        <begin position="76"/>
        <end position="95"/>
    </location>
</feature>
<dbReference type="Proteomes" id="UP001642409">
    <property type="component" value="Unassembled WGS sequence"/>
</dbReference>
<sequence>MYKLINPYIYTPVALLFACIIFTLLKFLDETSSFSQIPSNPWLVIPSMILISIDMVALGLMDIFVSRMFKSNYIKVPIFSTFTVYQIFILITIVVDEENSKETLQQSSQYYYSTYVFKLSSFYNDIMTIIGKKQTDDGASAMFGGLIQRSPGHWSVIFIGGGVTIIFIILCISKQIYDLNKKKKHIQLPTEPSFSVQTSHSTQQDDRELSVLLVDNTKAKRVISKHKKSKYILYYLTGLFTGLLIILFTVFMCTDTNQYKMSAPAHWNFYKSHLKPSFSTQRYLDQVTNFRLQNPLQTGYDWIDQRSVPEYPTVYAPKKTVCAYNGNLSYCPNLLEPVQQAYDPPNIVVVIIESFTPSPLMIDTAVAKSSDSVVSGPLYKETYLPNLRALSEQSVSFASLSSSGLPTVFGWHSLITGELPYSDSLNMVQSIYNDVDDFPSFFRAQNYHTLYVSPSDFNFDGKHNWLLRGRPLKKKDPERLSEFPLWFDDVYQYFPTDQQAVQLNVDASKFKTWTPDRITSAQLKYHFDEAAKKGKPVLGVWATVETHMPFNGQDELKYYEPFKFGKGVEGNDKMKEKSDKYMTVAKYADHYIGDVIQYLKTTNNNTILVIVGDHGAREVPLFKDVFIDPKDPDSVHYDDSCNHQPFSNDQLFATSAVISYLGDNPTIKSNFAPLINKVIKAPTDHHDLIRTLYDFAEDATQKKLPSSRNGRNLMDLGKNLTTSIPLRKHWSLRATNLHSELATESTMYRYHSLGPYGQEFKGIYPTCVFEGEERPDINDGLYHQFAEYHRFFDYLQRNNKQFSYKFRNEACVYPAVCDFPENQKAFNRNDALLYAVIFAAGGLGLGILISLIGFGIIQCQEKRKQPKESIPDSTRAMDSMIQ</sequence>
<evidence type="ECO:0000256" key="1">
    <source>
        <dbReference type="ARBA" id="ARBA00008779"/>
    </source>
</evidence>